<evidence type="ECO:0000313" key="1">
    <source>
        <dbReference type="EMBL" id="QJA96267.1"/>
    </source>
</evidence>
<dbReference type="SUPFAM" id="SSF46785">
    <property type="entry name" value="Winged helix' DNA-binding domain"/>
    <property type="match status" value="1"/>
</dbReference>
<dbReference type="InterPro" id="IPR036390">
    <property type="entry name" value="WH_DNA-bd_sf"/>
</dbReference>
<organism evidence="1">
    <name type="scientific">viral metagenome</name>
    <dbReference type="NCBI Taxonomy" id="1070528"/>
    <lineage>
        <taxon>unclassified sequences</taxon>
        <taxon>metagenomes</taxon>
        <taxon>organismal metagenomes</taxon>
    </lineage>
</organism>
<gene>
    <name evidence="1" type="ORF">MM415B04874_0004</name>
</gene>
<protein>
    <submittedName>
        <fullName evidence="1">Putative DNA binding, helix-turn-helix domain containing protein</fullName>
    </submittedName>
</protein>
<accession>A0A6M3LLJ7</accession>
<dbReference type="AlphaFoldDB" id="A0A6M3LLJ7"/>
<dbReference type="Pfam" id="PF13730">
    <property type="entry name" value="HTH_36"/>
    <property type="match status" value="1"/>
</dbReference>
<dbReference type="InterPro" id="IPR036388">
    <property type="entry name" value="WH-like_DNA-bd_sf"/>
</dbReference>
<reference evidence="1" key="1">
    <citation type="submission" date="2020-03" db="EMBL/GenBank/DDBJ databases">
        <title>The deep terrestrial virosphere.</title>
        <authorList>
            <person name="Holmfeldt K."/>
            <person name="Nilsson E."/>
            <person name="Simone D."/>
            <person name="Lopez-Fernandez M."/>
            <person name="Wu X."/>
            <person name="de Brujin I."/>
            <person name="Lundin D."/>
            <person name="Andersson A."/>
            <person name="Bertilsson S."/>
            <person name="Dopson M."/>
        </authorList>
    </citation>
    <scope>NUCLEOTIDE SEQUENCE</scope>
    <source>
        <strain evidence="1">MM415B04874</strain>
    </source>
</reference>
<dbReference type="Gene3D" id="1.10.10.10">
    <property type="entry name" value="Winged helix-like DNA-binding domain superfamily/Winged helix DNA-binding domain"/>
    <property type="match status" value="1"/>
</dbReference>
<sequence>MWRHSTVVATAKLVLLALADQANDDGWCDIGQDNLAERTGMARRTVQRQLDTLLEAGEVEVHAREGYPNLYRVTVGGVRHVEGGVRHSLTGSCAAEGCDKPVEHRGPHTNPWFDAIPVALGYQPARVPEDEEGLAGRLVVKVRAAGGTPESIVEAARWIAREWGPSKLTLASLLKHYTRATSDLARVSDVDRDAVRVLEREARLRAEITEKARRP</sequence>
<proteinExistence type="predicted"/>
<dbReference type="EMBL" id="MT143384">
    <property type="protein sequence ID" value="QJA96267.1"/>
    <property type="molecule type" value="Genomic_DNA"/>
</dbReference>
<name>A0A6M3LLJ7_9ZZZZ</name>